<organism evidence="2 3">
    <name type="scientific">Lentinula boryana</name>
    <dbReference type="NCBI Taxonomy" id="40481"/>
    <lineage>
        <taxon>Eukaryota</taxon>
        <taxon>Fungi</taxon>
        <taxon>Dikarya</taxon>
        <taxon>Basidiomycota</taxon>
        <taxon>Agaricomycotina</taxon>
        <taxon>Agaricomycetes</taxon>
        <taxon>Agaricomycetidae</taxon>
        <taxon>Agaricales</taxon>
        <taxon>Marasmiineae</taxon>
        <taxon>Omphalotaceae</taxon>
        <taxon>Lentinula</taxon>
    </lineage>
</organism>
<proteinExistence type="predicted"/>
<keyword evidence="3" id="KW-1185">Reference proteome</keyword>
<feature type="compositionally biased region" description="Acidic residues" evidence="1">
    <location>
        <begin position="136"/>
        <end position="147"/>
    </location>
</feature>
<sequence>MYKSRAREAEEACQAAKFEADMKALEEEAAREAEIAAEKKRVEEKKLAEQKCRAEEKQKESERVARERAKALKKLAEDKRKEEDARTKVTEELAKRRELAAAAAIRCSGPPTSQSALGSQPKTKKMVKSPSQVRDELEELTEEEEEQPAPQGVKQKVMTVMAVLLILTTVTIPRQEMMVEIPPPPLPRNREPLATGVFYSTLKMNVARRRAIDAHKLAHLRGTREEGYRKEDRNGADGDVRGAQPRGGETSPSHRAIHRTNRDGYGEGCNGIGSTGRR</sequence>
<gene>
    <name evidence="2" type="ORF">F5050DRAFT_1715971</name>
</gene>
<reference evidence="2" key="1">
    <citation type="submission" date="2022-08" db="EMBL/GenBank/DDBJ databases">
        <authorList>
            <consortium name="DOE Joint Genome Institute"/>
            <person name="Min B."/>
            <person name="Riley R."/>
            <person name="Sierra-Patev S."/>
            <person name="Naranjo-Ortiz M."/>
            <person name="Looney B."/>
            <person name="Konkel Z."/>
            <person name="Slot J.C."/>
            <person name="Sakamoto Y."/>
            <person name="Steenwyk J.L."/>
            <person name="Rokas A."/>
            <person name="Carro J."/>
            <person name="Camarero S."/>
            <person name="Ferreira P."/>
            <person name="Molpeceres G."/>
            <person name="Ruiz-Duenas F.J."/>
            <person name="Serrano A."/>
            <person name="Henrissat B."/>
            <person name="Drula E."/>
            <person name="Hughes K.W."/>
            <person name="Mata J.L."/>
            <person name="Ishikawa N.K."/>
            <person name="Vargas-Isla R."/>
            <person name="Ushijima S."/>
            <person name="Smith C.A."/>
            <person name="Ahrendt S."/>
            <person name="Andreopoulos W."/>
            <person name="He G."/>
            <person name="Labutti K."/>
            <person name="Lipzen A."/>
            <person name="Ng V."/>
            <person name="Sandor L."/>
            <person name="Barry K."/>
            <person name="Martinez A.T."/>
            <person name="Xiao Y."/>
            <person name="Gibbons J.G."/>
            <person name="Terashima K."/>
            <person name="Hibbett D.S."/>
            <person name="Grigoriev I.V."/>
        </authorList>
    </citation>
    <scope>NUCLEOTIDE SEQUENCE</scope>
    <source>
        <strain evidence="2">TFB10827</strain>
    </source>
</reference>
<feature type="region of interest" description="Disordered" evidence="1">
    <location>
        <begin position="104"/>
        <end position="151"/>
    </location>
</feature>
<feature type="compositionally biased region" description="Basic and acidic residues" evidence="1">
    <location>
        <begin position="224"/>
        <end position="240"/>
    </location>
</feature>
<dbReference type="Proteomes" id="UP001163828">
    <property type="component" value="Unassembled WGS sequence"/>
</dbReference>
<feature type="compositionally biased region" description="Polar residues" evidence="1">
    <location>
        <begin position="110"/>
        <end position="121"/>
    </location>
</feature>
<evidence type="ECO:0000256" key="1">
    <source>
        <dbReference type="SAM" id="MobiDB-lite"/>
    </source>
</evidence>
<dbReference type="EMBL" id="MU790996">
    <property type="protein sequence ID" value="KAJ3991583.1"/>
    <property type="molecule type" value="Genomic_DNA"/>
</dbReference>
<comment type="caution">
    <text evidence="2">The sequence shown here is derived from an EMBL/GenBank/DDBJ whole genome shotgun (WGS) entry which is preliminary data.</text>
</comment>
<evidence type="ECO:0000313" key="3">
    <source>
        <dbReference type="Proteomes" id="UP001163828"/>
    </source>
</evidence>
<accession>A0ABQ8PYS2</accession>
<feature type="compositionally biased region" description="Gly residues" evidence="1">
    <location>
        <begin position="266"/>
        <end position="278"/>
    </location>
</feature>
<protein>
    <submittedName>
        <fullName evidence="2">Uncharacterized protein</fullName>
    </submittedName>
</protein>
<feature type="region of interest" description="Disordered" evidence="1">
    <location>
        <begin position="224"/>
        <end position="278"/>
    </location>
</feature>
<feature type="region of interest" description="Disordered" evidence="1">
    <location>
        <begin position="45"/>
        <end position="65"/>
    </location>
</feature>
<evidence type="ECO:0000313" key="2">
    <source>
        <dbReference type="EMBL" id="KAJ3991583.1"/>
    </source>
</evidence>
<name>A0ABQ8PYS2_9AGAR</name>